<keyword evidence="2" id="KW-1185">Reference proteome</keyword>
<name>A0A212ES63_DANPL</name>
<organism evidence="1 2">
    <name type="scientific">Danaus plexippus plexippus</name>
    <dbReference type="NCBI Taxonomy" id="278856"/>
    <lineage>
        <taxon>Eukaryota</taxon>
        <taxon>Metazoa</taxon>
        <taxon>Ecdysozoa</taxon>
        <taxon>Arthropoda</taxon>
        <taxon>Hexapoda</taxon>
        <taxon>Insecta</taxon>
        <taxon>Pterygota</taxon>
        <taxon>Neoptera</taxon>
        <taxon>Endopterygota</taxon>
        <taxon>Lepidoptera</taxon>
        <taxon>Glossata</taxon>
        <taxon>Ditrysia</taxon>
        <taxon>Papilionoidea</taxon>
        <taxon>Nymphalidae</taxon>
        <taxon>Danainae</taxon>
        <taxon>Danaini</taxon>
        <taxon>Danaina</taxon>
        <taxon>Danaus</taxon>
        <taxon>Danaus</taxon>
    </lineage>
</organism>
<dbReference type="STRING" id="278856.A0A212ES63"/>
<gene>
    <name evidence="1" type="ORF">KGM_204425</name>
</gene>
<evidence type="ECO:0000313" key="1">
    <source>
        <dbReference type="EMBL" id="OWR44332.1"/>
    </source>
</evidence>
<dbReference type="KEGG" id="dpl:KGM_204425"/>
<reference evidence="1 2" key="1">
    <citation type="journal article" date="2011" name="Cell">
        <title>The monarch butterfly genome yields insights into long-distance migration.</title>
        <authorList>
            <person name="Zhan S."/>
            <person name="Merlin C."/>
            <person name="Boore J.L."/>
            <person name="Reppert S.M."/>
        </authorList>
    </citation>
    <scope>NUCLEOTIDE SEQUENCE [LARGE SCALE GENOMIC DNA]</scope>
    <source>
        <strain evidence="1">F-2</strain>
    </source>
</reference>
<proteinExistence type="predicted"/>
<dbReference type="EMBL" id="AGBW02012849">
    <property type="protein sequence ID" value="OWR44332.1"/>
    <property type="molecule type" value="Genomic_DNA"/>
</dbReference>
<sequence>MVARVHCDFATILQRYDCDQSYSVHTCNECQVSRYSLHYHMYQTIITGFDS</sequence>
<dbReference type="InParanoid" id="A0A212ES63"/>
<comment type="caution">
    <text evidence="1">The sequence shown here is derived from an EMBL/GenBank/DDBJ whole genome shotgun (WGS) entry which is preliminary data.</text>
</comment>
<dbReference type="Proteomes" id="UP000007151">
    <property type="component" value="Unassembled WGS sequence"/>
</dbReference>
<accession>A0A212ES63</accession>
<evidence type="ECO:0000313" key="2">
    <source>
        <dbReference type="Proteomes" id="UP000007151"/>
    </source>
</evidence>
<protein>
    <submittedName>
        <fullName evidence="1">Uncharacterized protein</fullName>
    </submittedName>
</protein>
<dbReference type="AlphaFoldDB" id="A0A212ES63"/>